<evidence type="ECO:0000256" key="8">
    <source>
        <dbReference type="RuleBase" id="RU003953"/>
    </source>
</evidence>
<organism evidence="11 12">
    <name type="scientific">Sphingomonas pokkalii</name>
    <dbReference type="NCBI Taxonomy" id="2175090"/>
    <lineage>
        <taxon>Bacteria</taxon>
        <taxon>Pseudomonadati</taxon>
        <taxon>Pseudomonadota</taxon>
        <taxon>Alphaproteobacteria</taxon>
        <taxon>Sphingomonadales</taxon>
        <taxon>Sphingomonadaceae</taxon>
        <taxon>Sphingomonas</taxon>
    </lineage>
</organism>
<accession>A0A2U0SCF7</accession>
<dbReference type="GO" id="GO:0016779">
    <property type="term" value="F:nucleotidyltransferase activity"/>
    <property type="evidence" value="ECO:0007669"/>
    <property type="project" value="UniProtKB-KW"/>
</dbReference>
<dbReference type="SUPFAM" id="SSF81891">
    <property type="entry name" value="Poly A polymerase C-terminal region-like"/>
    <property type="match status" value="1"/>
</dbReference>
<comment type="caution">
    <text evidence="11">The sequence shown here is derived from an EMBL/GenBank/DDBJ whole genome shotgun (WGS) entry which is preliminary data.</text>
</comment>
<feature type="domain" description="Poly A polymerase head" evidence="9">
    <location>
        <begin position="32"/>
        <end position="154"/>
    </location>
</feature>
<feature type="domain" description="tRNA nucleotidyltransferase/poly(A) polymerase RNA and SrmB- binding" evidence="10">
    <location>
        <begin position="185"/>
        <end position="243"/>
    </location>
</feature>
<dbReference type="AlphaFoldDB" id="A0A2U0SCF7"/>
<keyword evidence="8" id="KW-0694">RNA-binding</keyword>
<proteinExistence type="inferred from homology"/>
<dbReference type="GO" id="GO:0008033">
    <property type="term" value="P:tRNA processing"/>
    <property type="evidence" value="ECO:0007669"/>
    <property type="project" value="UniProtKB-KW"/>
</dbReference>
<dbReference type="GO" id="GO:0000049">
    <property type="term" value="F:tRNA binding"/>
    <property type="evidence" value="ECO:0007669"/>
    <property type="project" value="TreeGrafter"/>
</dbReference>
<keyword evidence="12" id="KW-1185">Reference proteome</keyword>
<dbReference type="EMBL" id="QENQ01000001">
    <property type="protein sequence ID" value="PVX29057.1"/>
    <property type="molecule type" value="Genomic_DNA"/>
</dbReference>
<dbReference type="Pfam" id="PF12627">
    <property type="entry name" value="PolyA_pol_RNAbd"/>
    <property type="match status" value="1"/>
</dbReference>
<evidence type="ECO:0000256" key="6">
    <source>
        <dbReference type="ARBA" id="ARBA00022741"/>
    </source>
</evidence>
<evidence type="ECO:0000256" key="5">
    <source>
        <dbReference type="ARBA" id="ARBA00022723"/>
    </source>
</evidence>
<comment type="similarity">
    <text evidence="8">Belongs to the tRNA nucleotidyltransferase/poly(A) polymerase family.</text>
</comment>
<keyword evidence="2 8" id="KW-0808">Transferase</keyword>
<dbReference type="PANTHER" id="PTHR46173">
    <property type="entry name" value="CCA TRNA NUCLEOTIDYLTRANSFERASE 1, MITOCHONDRIAL"/>
    <property type="match status" value="1"/>
</dbReference>
<evidence type="ECO:0000256" key="4">
    <source>
        <dbReference type="ARBA" id="ARBA00022695"/>
    </source>
</evidence>
<evidence type="ECO:0000256" key="3">
    <source>
        <dbReference type="ARBA" id="ARBA00022694"/>
    </source>
</evidence>
<evidence type="ECO:0000256" key="1">
    <source>
        <dbReference type="ARBA" id="ARBA00001946"/>
    </source>
</evidence>
<keyword evidence="5" id="KW-0479">Metal-binding</keyword>
<dbReference type="InterPro" id="IPR032828">
    <property type="entry name" value="PolyA_RNA-bd"/>
</dbReference>
<reference evidence="11 12" key="1">
    <citation type="submission" date="2018-05" db="EMBL/GenBank/DDBJ databases">
        <title>Description of Sphingomonas pokkalii sp nov, isolated from the rhizosphere of saline tolerant pokkali rice and its draft genome analysis.</title>
        <authorList>
            <person name="Menon R."/>
            <person name="Kumari S."/>
            <person name="Rameshkumar N."/>
        </authorList>
    </citation>
    <scope>NUCLEOTIDE SEQUENCE [LARGE SCALE GENOMIC DNA]</scope>
    <source>
        <strain evidence="11 12">L3B27</strain>
    </source>
</reference>
<dbReference type="Gene3D" id="3.30.460.10">
    <property type="entry name" value="Beta Polymerase, domain 2"/>
    <property type="match status" value="1"/>
</dbReference>
<dbReference type="Pfam" id="PF01743">
    <property type="entry name" value="PolyA_pol"/>
    <property type="match status" value="1"/>
</dbReference>
<evidence type="ECO:0000313" key="11">
    <source>
        <dbReference type="EMBL" id="PVX29057.1"/>
    </source>
</evidence>
<sequence length="415" mass="45098">MADLILPATEWRNRPGLDSLTAALGADQGLSRFVGGAVRDALIGAPVADLDIATILSPEQVLDRLRDAAIRAVPTGIEHGTITAVLASGPVEVTTLRRDVSTDGRRATVAFTEDWREDAARRDFTINALYADPASGRLFDYFGGLDDLAVRRVRFIGDPIRRIAEDHLRILRFFRFLARFGDTPDPAGLEACVARARDLMALSRERIRDELLKLLIARDAVRVVRIMIERGIFEPVLPEIHSATRLATLAQHEAMVGAAADPIRRLAALLPQDPTIADTIGARLKLSNAQRKRLVLAIDADGIEAVRGLAYRLGRDTAEDRLLLWAPEGTALFRAWDQLQNWDIPRLPLTGGALVARGLAKGPDVARALRSVEAQWIAEGFPGADRVSALADAAVDQALRVPINAKASSPTNGRA</sequence>
<keyword evidence="3" id="KW-0819">tRNA processing</keyword>
<dbReference type="RefSeq" id="WP_116468500.1">
    <property type="nucleotide sequence ID" value="NZ_QENQ01000001.1"/>
</dbReference>
<dbReference type="SUPFAM" id="SSF81301">
    <property type="entry name" value="Nucleotidyltransferase"/>
    <property type="match status" value="1"/>
</dbReference>
<dbReference type="OrthoDB" id="9805698at2"/>
<keyword evidence="6" id="KW-0547">Nucleotide-binding</keyword>
<evidence type="ECO:0000256" key="2">
    <source>
        <dbReference type="ARBA" id="ARBA00022679"/>
    </source>
</evidence>
<dbReference type="CDD" id="cd05398">
    <property type="entry name" value="NT_ClassII-CCAase"/>
    <property type="match status" value="1"/>
</dbReference>
<dbReference type="GO" id="GO:0046872">
    <property type="term" value="F:metal ion binding"/>
    <property type="evidence" value="ECO:0007669"/>
    <property type="project" value="UniProtKB-KW"/>
</dbReference>
<dbReference type="GO" id="GO:0000166">
    <property type="term" value="F:nucleotide binding"/>
    <property type="evidence" value="ECO:0007669"/>
    <property type="project" value="UniProtKB-KW"/>
</dbReference>
<dbReference type="PANTHER" id="PTHR46173:SF1">
    <property type="entry name" value="CCA TRNA NUCLEOTIDYLTRANSFERASE 1, MITOCHONDRIAL"/>
    <property type="match status" value="1"/>
</dbReference>
<dbReference type="Gene3D" id="1.10.3090.10">
    <property type="entry name" value="cca-adding enzyme, domain 2"/>
    <property type="match status" value="1"/>
</dbReference>
<gene>
    <name evidence="11" type="ORF">DD559_06685</name>
</gene>
<protein>
    <submittedName>
        <fullName evidence="11">Polynucleotide adenylyltransferase</fullName>
    </submittedName>
</protein>
<evidence type="ECO:0000259" key="9">
    <source>
        <dbReference type="Pfam" id="PF01743"/>
    </source>
</evidence>
<keyword evidence="7" id="KW-0460">Magnesium</keyword>
<dbReference type="InterPro" id="IPR050264">
    <property type="entry name" value="Bact_CCA-adding_enz_type3_sf"/>
</dbReference>
<evidence type="ECO:0000256" key="7">
    <source>
        <dbReference type="ARBA" id="ARBA00022842"/>
    </source>
</evidence>
<evidence type="ECO:0000313" key="12">
    <source>
        <dbReference type="Proteomes" id="UP000245890"/>
    </source>
</evidence>
<dbReference type="InterPro" id="IPR043519">
    <property type="entry name" value="NT_sf"/>
</dbReference>
<comment type="cofactor">
    <cofactor evidence="1">
        <name>Mg(2+)</name>
        <dbReference type="ChEBI" id="CHEBI:18420"/>
    </cofactor>
</comment>
<dbReference type="Proteomes" id="UP000245890">
    <property type="component" value="Unassembled WGS sequence"/>
</dbReference>
<evidence type="ECO:0000259" key="10">
    <source>
        <dbReference type="Pfam" id="PF12627"/>
    </source>
</evidence>
<dbReference type="InterPro" id="IPR002646">
    <property type="entry name" value="PolA_pol_head_dom"/>
</dbReference>
<keyword evidence="4 11" id="KW-0548">Nucleotidyltransferase</keyword>
<name>A0A2U0SCF7_9SPHN</name>